<dbReference type="STRING" id="1082933.A6B35_20120"/>
<dbReference type="PROSITE" id="PS00101">
    <property type="entry name" value="HEXAPEP_TRANSFERASES"/>
    <property type="match status" value="1"/>
</dbReference>
<evidence type="ECO:0000256" key="4">
    <source>
        <dbReference type="ARBA" id="ARBA00023315"/>
    </source>
</evidence>
<accession>G6Y683</accession>
<evidence type="ECO:0000256" key="1">
    <source>
        <dbReference type="ARBA" id="ARBA00007274"/>
    </source>
</evidence>
<name>G6Y683_9HYPH</name>
<dbReference type="EMBL" id="AGSN01000068">
    <property type="protein sequence ID" value="EHH12760.1"/>
    <property type="molecule type" value="Genomic_DNA"/>
</dbReference>
<dbReference type="Gene3D" id="2.160.10.10">
    <property type="entry name" value="Hexapeptide repeat proteins"/>
    <property type="match status" value="1"/>
</dbReference>
<dbReference type="InterPro" id="IPR011004">
    <property type="entry name" value="Trimer_LpxA-like_sf"/>
</dbReference>
<evidence type="ECO:0000256" key="2">
    <source>
        <dbReference type="ARBA" id="ARBA00022679"/>
    </source>
</evidence>
<reference evidence="5 6" key="1">
    <citation type="journal article" date="2012" name="J. Bacteriol.">
        <title>Draft Genome Sequence of Plant Growth-Promoting Rhizobium Mesorhizobium amorphae, Isolated from Zinc-Lead Mine Tailings.</title>
        <authorList>
            <person name="Hao X."/>
            <person name="Lin Y."/>
            <person name="Johnstone L."/>
            <person name="Baltrus D.A."/>
            <person name="Miller S.J."/>
            <person name="Wei G."/>
            <person name="Rensing C."/>
        </authorList>
    </citation>
    <scope>NUCLEOTIDE SEQUENCE [LARGE SCALE GENOMIC DNA]</scope>
    <source>
        <strain evidence="5 6">CCNWGS0123</strain>
    </source>
</reference>
<evidence type="ECO:0000313" key="5">
    <source>
        <dbReference type="EMBL" id="EHH12760.1"/>
    </source>
</evidence>
<dbReference type="PANTHER" id="PTHR43300">
    <property type="entry name" value="ACETYLTRANSFERASE"/>
    <property type="match status" value="1"/>
</dbReference>
<comment type="similarity">
    <text evidence="1">Belongs to the transferase hexapeptide repeat family.</text>
</comment>
<dbReference type="InterPro" id="IPR018357">
    <property type="entry name" value="Hexapep_transf_CS"/>
</dbReference>
<dbReference type="CDD" id="cd03349">
    <property type="entry name" value="LbH_XAT"/>
    <property type="match status" value="1"/>
</dbReference>
<dbReference type="InterPro" id="IPR001451">
    <property type="entry name" value="Hexapep"/>
</dbReference>
<dbReference type="eggNOG" id="COG0110">
    <property type="taxonomic scope" value="Bacteria"/>
</dbReference>
<keyword evidence="2 5" id="KW-0808">Transferase</keyword>
<keyword evidence="4" id="KW-0012">Acyltransferase</keyword>
<gene>
    <name evidence="5" type="ORF">MEA186_06832</name>
</gene>
<organism evidence="5 6">
    <name type="scientific">Mesorhizobium amorphae CCNWGS0123</name>
    <dbReference type="NCBI Taxonomy" id="1082933"/>
    <lineage>
        <taxon>Bacteria</taxon>
        <taxon>Pseudomonadati</taxon>
        <taxon>Pseudomonadota</taxon>
        <taxon>Alphaproteobacteria</taxon>
        <taxon>Hyphomicrobiales</taxon>
        <taxon>Phyllobacteriaceae</taxon>
        <taxon>Mesorhizobium</taxon>
    </lineage>
</organism>
<dbReference type="InterPro" id="IPR050179">
    <property type="entry name" value="Trans_hexapeptide_repeat"/>
</dbReference>
<dbReference type="Proteomes" id="UP000002949">
    <property type="component" value="Unassembled WGS sequence"/>
</dbReference>
<dbReference type="AlphaFoldDB" id="G6Y683"/>
<sequence length="156" mass="16737">MQSAEAPLNVGSFCSIAGQVVIMCSGNHSMDCATSFPVHMQLLKKPSPVDNGGRRAGVNIGNDVWVGFRATILPGVSIGHGAVVGAGAVVTRDVPPYAIVAGNPARIIRFRFADEIVSKLLAIRWWEWDDNKIKQEADTLTGPIEIFVAKHFQTAP</sequence>
<dbReference type="OrthoDB" id="9815592at2"/>
<dbReference type="SUPFAM" id="SSF51161">
    <property type="entry name" value="Trimeric LpxA-like enzymes"/>
    <property type="match status" value="1"/>
</dbReference>
<proteinExistence type="inferred from homology"/>
<protein>
    <submittedName>
        <fullName evidence="5">Chloramphenicol acetyltransferase</fullName>
    </submittedName>
</protein>
<dbReference type="GO" id="GO:0016746">
    <property type="term" value="F:acyltransferase activity"/>
    <property type="evidence" value="ECO:0007669"/>
    <property type="project" value="UniProtKB-KW"/>
</dbReference>
<dbReference type="Pfam" id="PF00132">
    <property type="entry name" value="Hexapep"/>
    <property type="match status" value="1"/>
</dbReference>
<keyword evidence="6" id="KW-1185">Reference proteome</keyword>
<evidence type="ECO:0000313" key="6">
    <source>
        <dbReference type="Proteomes" id="UP000002949"/>
    </source>
</evidence>
<dbReference type="PANTHER" id="PTHR43300:SF11">
    <property type="entry name" value="ACETYLTRANSFERASE RV3034C-RELATED"/>
    <property type="match status" value="1"/>
</dbReference>
<keyword evidence="3" id="KW-0677">Repeat</keyword>
<evidence type="ECO:0000256" key="3">
    <source>
        <dbReference type="ARBA" id="ARBA00022737"/>
    </source>
</evidence>
<dbReference type="PATRIC" id="fig|1082933.3.peg.1291"/>